<feature type="transmembrane region" description="Helical" evidence="6">
    <location>
        <begin position="129"/>
        <end position="153"/>
    </location>
</feature>
<evidence type="ECO:0000256" key="1">
    <source>
        <dbReference type="ARBA" id="ARBA00004651"/>
    </source>
</evidence>
<evidence type="ECO:0008006" key="9">
    <source>
        <dbReference type="Google" id="ProtNLM"/>
    </source>
</evidence>
<reference evidence="7 8" key="1">
    <citation type="submission" date="2017-05" db="EMBL/GenBank/DDBJ databases">
        <title>The complete genome sequence of Deinococcus ficus isolated from the rhizosphere of the Ficus religiosa L. in Taiwan.</title>
        <authorList>
            <person name="Wu K.-M."/>
            <person name="Liao T.-L."/>
            <person name="Liu Y.-M."/>
            <person name="Young C.-C."/>
            <person name="Tsai S.-F."/>
        </authorList>
    </citation>
    <scope>NUCLEOTIDE SEQUENCE [LARGE SCALE GENOMIC DNA]</scope>
    <source>
        <strain evidence="7 8">CC-FR2-10</strain>
    </source>
</reference>
<keyword evidence="3 6" id="KW-0812">Transmembrane</keyword>
<feature type="transmembrane region" description="Helical" evidence="6">
    <location>
        <begin position="203"/>
        <end position="223"/>
    </location>
</feature>
<protein>
    <recommendedName>
        <fullName evidence="9">Cytochrome c oxidase assembly protein</fullName>
    </recommendedName>
</protein>
<dbReference type="Proteomes" id="UP000259030">
    <property type="component" value="Chromosome"/>
</dbReference>
<feature type="transmembrane region" description="Helical" evidence="6">
    <location>
        <begin position="64"/>
        <end position="83"/>
    </location>
</feature>
<name>A0A221SY92_9DEIO</name>
<dbReference type="Pfam" id="PF09678">
    <property type="entry name" value="Caa3_CtaG"/>
    <property type="match status" value="1"/>
</dbReference>
<evidence type="ECO:0000313" key="7">
    <source>
        <dbReference type="EMBL" id="ASN81590.1"/>
    </source>
</evidence>
<dbReference type="EMBL" id="CP021081">
    <property type="protein sequence ID" value="ASN81590.1"/>
    <property type="molecule type" value="Genomic_DNA"/>
</dbReference>
<evidence type="ECO:0000256" key="5">
    <source>
        <dbReference type="ARBA" id="ARBA00023136"/>
    </source>
</evidence>
<evidence type="ECO:0000256" key="6">
    <source>
        <dbReference type="SAM" id="Phobius"/>
    </source>
</evidence>
<dbReference type="RefSeq" id="WP_051307968.1">
    <property type="nucleotide sequence ID" value="NZ_CP021081.1"/>
</dbReference>
<evidence type="ECO:0000256" key="3">
    <source>
        <dbReference type="ARBA" id="ARBA00022692"/>
    </source>
</evidence>
<feature type="transmembrane region" description="Helical" evidence="6">
    <location>
        <begin position="35"/>
        <end position="52"/>
    </location>
</feature>
<gene>
    <name evidence="7" type="ORF">DFI_11810</name>
</gene>
<dbReference type="STRING" id="317577.GCA_000419625_01564"/>
<comment type="subcellular location">
    <subcellularLocation>
        <location evidence="1">Cell membrane</location>
        <topology evidence="1">Multi-pass membrane protein</topology>
    </subcellularLocation>
</comment>
<proteinExistence type="predicted"/>
<keyword evidence="5 6" id="KW-0472">Membrane</keyword>
<keyword evidence="2" id="KW-1003">Cell membrane</keyword>
<dbReference type="InterPro" id="IPR019108">
    <property type="entry name" value="Caa3_assmbl_CtaG-rel"/>
</dbReference>
<feature type="transmembrane region" description="Helical" evidence="6">
    <location>
        <begin position="173"/>
        <end position="191"/>
    </location>
</feature>
<feature type="transmembrane region" description="Helical" evidence="6">
    <location>
        <begin position="95"/>
        <end position="117"/>
    </location>
</feature>
<keyword evidence="4 6" id="KW-1133">Transmembrane helix</keyword>
<accession>A0A221SY92</accession>
<dbReference type="KEGG" id="dfc:DFI_11810"/>
<sequence length="291" mass="31628">MSTPTPLPPVPPPSGGGIDLNPTLADLLRLHVDPVFLLPMLLAAALYAWRCAQARRTPEGRARWPLWRVLSFAVGMVLLFLTTQSLAGTMTQSSMALYMARLMVLAELVPPLLVLGVPRGVRLDPRRGLGRVLNVLLDPWVALALWTAVIVFWNVPAGFNASIVTNTAASLLPALYLLSSLLVWGVVLRPLPSVQPAGIGSRGWFGLIASLPMMAVAAVWLYARDVLYTPYVNALCLWNLTPLQNQQISGWIMMLAGMPALALAFIQLMMWLIKLSEGQGMPPKPDAQPQG</sequence>
<evidence type="ECO:0000313" key="8">
    <source>
        <dbReference type="Proteomes" id="UP000259030"/>
    </source>
</evidence>
<feature type="transmembrane region" description="Helical" evidence="6">
    <location>
        <begin position="248"/>
        <end position="273"/>
    </location>
</feature>
<keyword evidence="8" id="KW-1185">Reference proteome</keyword>
<organism evidence="7 8">
    <name type="scientific">Deinococcus ficus</name>
    <dbReference type="NCBI Taxonomy" id="317577"/>
    <lineage>
        <taxon>Bacteria</taxon>
        <taxon>Thermotogati</taxon>
        <taxon>Deinococcota</taxon>
        <taxon>Deinococci</taxon>
        <taxon>Deinococcales</taxon>
        <taxon>Deinococcaceae</taxon>
        <taxon>Deinococcus</taxon>
    </lineage>
</organism>
<evidence type="ECO:0000256" key="4">
    <source>
        <dbReference type="ARBA" id="ARBA00022989"/>
    </source>
</evidence>
<evidence type="ECO:0000256" key="2">
    <source>
        <dbReference type="ARBA" id="ARBA00022475"/>
    </source>
</evidence>
<dbReference type="GO" id="GO:0005886">
    <property type="term" value="C:plasma membrane"/>
    <property type="evidence" value="ECO:0007669"/>
    <property type="project" value="UniProtKB-SubCell"/>
</dbReference>
<dbReference type="AlphaFoldDB" id="A0A221SY92"/>